<reference evidence="9 10" key="1">
    <citation type="submission" date="2021-01" db="EMBL/GenBank/DDBJ databases">
        <title>Genomic Encyclopedia of Type Strains, Phase IV (KMG-IV): sequencing the most valuable type-strain genomes for metagenomic binning, comparative biology and taxonomic classification.</title>
        <authorList>
            <person name="Goeker M."/>
        </authorList>
    </citation>
    <scope>NUCLEOTIDE SEQUENCE [LARGE SCALE GENOMIC DNA]</scope>
    <source>
        <strain evidence="9 10">DSM 23711</strain>
    </source>
</reference>
<protein>
    <submittedName>
        <fullName evidence="9">Cellobiose transport system permease protein</fullName>
    </submittedName>
</protein>
<dbReference type="Proteomes" id="UP001296943">
    <property type="component" value="Unassembled WGS sequence"/>
</dbReference>
<evidence type="ECO:0000256" key="5">
    <source>
        <dbReference type="ARBA" id="ARBA00022989"/>
    </source>
</evidence>
<evidence type="ECO:0000256" key="1">
    <source>
        <dbReference type="ARBA" id="ARBA00004651"/>
    </source>
</evidence>
<dbReference type="RefSeq" id="WP_204497823.1">
    <property type="nucleotide sequence ID" value="NZ_JAFBDR010000003.1"/>
</dbReference>
<evidence type="ECO:0000256" key="2">
    <source>
        <dbReference type="ARBA" id="ARBA00022448"/>
    </source>
</evidence>
<keyword evidence="3" id="KW-1003">Cell membrane</keyword>
<organism evidence="9 10">
    <name type="scientific">Aquibacillus albus</name>
    <dbReference type="NCBI Taxonomy" id="1168171"/>
    <lineage>
        <taxon>Bacteria</taxon>
        <taxon>Bacillati</taxon>
        <taxon>Bacillota</taxon>
        <taxon>Bacilli</taxon>
        <taxon>Bacillales</taxon>
        <taxon>Bacillaceae</taxon>
        <taxon>Aquibacillus</taxon>
    </lineage>
</organism>
<feature type="transmembrane region" description="Helical" evidence="7">
    <location>
        <begin position="244"/>
        <end position="265"/>
    </location>
</feature>
<name>A0ABS2MWY5_9BACI</name>
<proteinExistence type="inferred from homology"/>
<accession>A0ABS2MWY5</accession>
<feature type="transmembrane region" description="Helical" evidence="7">
    <location>
        <begin position="74"/>
        <end position="98"/>
    </location>
</feature>
<dbReference type="Gene3D" id="1.10.3720.10">
    <property type="entry name" value="MetI-like"/>
    <property type="match status" value="1"/>
</dbReference>
<comment type="caution">
    <text evidence="9">The sequence shown here is derived from an EMBL/GenBank/DDBJ whole genome shotgun (WGS) entry which is preliminary data.</text>
</comment>
<gene>
    <name evidence="9" type="ORF">JOC48_000889</name>
</gene>
<dbReference type="PANTHER" id="PTHR43744">
    <property type="entry name" value="ABC TRANSPORTER PERMEASE PROTEIN MG189-RELATED-RELATED"/>
    <property type="match status" value="1"/>
</dbReference>
<dbReference type="EMBL" id="JAFBDR010000003">
    <property type="protein sequence ID" value="MBM7570411.1"/>
    <property type="molecule type" value="Genomic_DNA"/>
</dbReference>
<evidence type="ECO:0000313" key="10">
    <source>
        <dbReference type="Proteomes" id="UP001296943"/>
    </source>
</evidence>
<evidence type="ECO:0000256" key="6">
    <source>
        <dbReference type="ARBA" id="ARBA00023136"/>
    </source>
</evidence>
<comment type="similarity">
    <text evidence="7">Belongs to the binding-protein-dependent transport system permease family.</text>
</comment>
<evidence type="ECO:0000256" key="7">
    <source>
        <dbReference type="RuleBase" id="RU363032"/>
    </source>
</evidence>
<evidence type="ECO:0000313" key="9">
    <source>
        <dbReference type="EMBL" id="MBM7570411.1"/>
    </source>
</evidence>
<comment type="subcellular location">
    <subcellularLocation>
        <location evidence="1 7">Cell membrane</location>
        <topology evidence="1 7">Multi-pass membrane protein</topology>
    </subcellularLocation>
</comment>
<keyword evidence="6 7" id="KW-0472">Membrane</keyword>
<evidence type="ECO:0000256" key="4">
    <source>
        <dbReference type="ARBA" id="ARBA00022692"/>
    </source>
</evidence>
<dbReference type="InterPro" id="IPR000515">
    <property type="entry name" value="MetI-like"/>
</dbReference>
<feature type="domain" description="ABC transmembrane type-1" evidence="8">
    <location>
        <begin position="75"/>
        <end position="265"/>
    </location>
</feature>
<dbReference type="Pfam" id="PF00528">
    <property type="entry name" value="BPD_transp_1"/>
    <property type="match status" value="1"/>
</dbReference>
<dbReference type="InterPro" id="IPR035906">
    <property type="entry name" value="MetI-like_sf"/>
</dbReference>
<dbReference type="PANTHER" id="PTHR43744:SF12">
    <property type="entry name" value="ABC TRANSPORTER PERMEASE PROTEIN MG189-RELATED"/>
    <property type="match status" value="1"/>
</dbReference>
<dbReference type="SUPFAM" id="SSF161098">
    <property type="entry name" value="MetI-like"/>
    <property type="match status" value="1"/>
</dbReference>
<keyword evidence="5 7" id="KW-1133">Transmembrane helix</keyword>
<evidence type="ECO:0000256" key="3">
    <source>
        <dbReference type="ARBA" id="ARBA00022475"/>
    </source>
</evidence>
<dbReference type="CDD" id="cd06261">
    <property type="entry name" value="TM_PBP2"/>
    <property type="match status" value="1"/>
</dbReference>
<feature type="transmembrane region" description="Helical" evidence="7">
    <location>
        <begin position="110"/>
        <end position="134"/>
    </location>
</feature>
<sequence>MNEVGVKKFSIGRISTYVFLVTITILSLFPFYWMFVIGSNDTSAVNKFPPAFIPGTSFFENAQKVFDNIKFFNAIINSFIVSTCVTISVLFFCSLAGYAFAKIRFKGNKALFIFVIGTMMVPIQLGIIPSYMIISKFGWINDLKAVIVPWAVNAFGVFWMRQYIASAIPDELIDAGKIDGCTNFRIYWNIVLPSVRPAIATLGLITFMQVWNEFLWPLVVLKNEAVHTIQIALRTLNGAYYQDFAMILAGTFMATIPILIVFLVFSKQFIAGLTEGSVKT</sequence>
<feature type="transmembrane region" description="Helical" evidence="7">
    <location>
        <begin position="146"/>
        <end position="165"/>
    </location>
</feature>
<feature type="transmembrane region" description="Helical" evidence="7">
    <location>
        <begin position="186"/>
        <end position="211"/>
    </location>
</feature>
<feature type="transmembrane region" description="Helical" evidence="7">
    <location>
        <begin position="17"/>
        <end position="35"/>
    </location>
</feature>
<keyword evidence="2 7" id="KW-0813">Transport</keyword>
<keyword evidence="10" id="KW-1185">Reference proteome</keyword>
<keyword evidence="4 7" id="KW-0812">Transmembrane</keyword>
<dbReference type="PROSITE" id="PS50928">
    <property type="entry name" value="ABC_TM1"/>
    <property type="match status" value="1"/>
</dbReference>
<evidence type="ECO:0000259" key="8">
    <source>
        <dbReference type="PROSITE" id="PS50928"/>
    </source>
</evidence>